<keyword evidence="2 6" id="KW-0547">Nucleotide-binding</keyword>
<dbReference type="AlphaFoldDB" id="A0A1V5SST6"/>
<dbReference type="Pfam" id="PF06723">
    <property type="entry name" value="MreB_Mbl"/>
    <property type="match status" value="1"/>
</dbReference>
<organism evidence="7">
    <name type="scientific">Candidatus Atribacter allofermentans</name>
    <dbReference type="NCBI Taxonomy" id="1852833"/>
    <lineage>
        <taxon>Bacteria</taxon>
        <taxon>Pseudomonadati</taxon>
        <taxon>Atribacterota</taxon>
        <taxon>Atribacteria</taxon>
        <taxon>Atribacterales</taxon>
        <taxon>Atribacteraceae</taxon>
        <taxon>Atribacter</taxon>
    </lineage>
</organism>
<reference evidence="7" key="1">
    <citation type="submission" date="2017-02" db="EMBL/GenBank/DDBJ databases">
        <title>Delving into the versatile metabolic prowess of the omnipresent phylum Bacteroidetes.</title>
        <authorList>
            <person name="Nobu M.K."/>
            <person name="Mei R."/>
            <person name="Narihiro T."/>
            <person name="Kuroda K."/>
            <person name="Liu W.-T."/>
        </authorList>
    </citation>
    <scope>NUCLEOTIDE SEQUENCE</scope>
    <source>
        <strain evidence="7">ADurb.Bin276</strain>
    </source>
</reference>
<comment type="subcellular location">
    <subcellularLocation>
        <location evidence="6">Cytoplasm</location>
    </subcellularLocation>
    <text evidence="6">Membrane-associated.</text>
</comment>
<dbReference type="PRINTS" id="PR01652">
    <property type="entry name" value="SHAPEPROTEIN"/>
</dbReference>
<evidence type="ECO:0000256" key="3">
    <source>
        <dbReference type="ARBA" id="ARBA00022840"/>
    </source>
</evidence>
<feature type="binding site" evidence="6">
    <location>
        <begin position="155"/>
        <end position="157"/>
    </location>
    <ligand>
        <name>ATP</name>
        <dbReference type="ChEBI" id="CHEBI:30616"/>
    </ligand>
</feature>
<evidence type="ECO:0000256" key="5">
    <source>
        <dbReference type="ARBA" id="ARBA00023458"/>
    </source>
</evidence>
<dbReference type="NCBIfam" id="NF010539">
    <property type="entry name" value="PRK13927.1"/>
    <property type="match status" value="1"/>
</dbReference>
<feature type="binding site" evidence="6">
    <location>
        <begin position="203"/>
        <end position="206"/>
    </location>
    <ligand>
        <name>ATP</name>
        <dbReference type="ChEBI" id="CHEBI:30616"/>
    </ligand>
</feature>
<evidence type="ECO:0000256" key="1">
    <source>
        <dbReference type="ARBA" id="ARBA00022490"/>
    </source>
</evidence>
<dbReference type="GO" id="GO:0000902">
    <property type="term" value="P:cell morphogenesis"/>
    <property type="evidence" value="ECO:0007669"/>
    <property type="project" value="InterPro"/>
</dbReference>
<evidence type="ECO:0000256" key="6">
    <source>
        <dbReference type="HAMAP-Rule" id="MF_02207"/>
    </source>
</evidence>
<dbReference type="GO" id="GO:0005524">
    <property type="term" value="F:ATP binding"/>
    <property type="evidence" value="ECO:0007669"/>
    <property type="project" value="UniProtKB-KW"/>
</dbReference>
<accession>A0A1V5SST6</accession>
<dbReference type="HAMAP" id="MF_02207">
    <property type="entry name" value="MreB"/>
    <property type="match status" value="1"/>
</dbReference>
<keyword evidence="1 6" id="KW-0963">Cytoplasm</keyword>
<evidence type="ECO:0000256" key="4">
    <source>
        <dbReference type="ARBA" id="ARBA00022960"/>
    </source>
</evidence>
<protein>
    <recommendedName>
        <fullName evidence="6">Cell shape-determining protein MreB</fullName>
    </recommendedName>
</protein>
<sequence length="338" mass="36062">MWNKRLGVDLGTATTLIYVHGKGIVMNEPSVVALAKGTNKILAIGREAREMIGKTPEYIVAHRPLKDGVIDNYEVTRKMLTYFIQSTCGRSIFKPDIVICVPSGGTEVEKRAVLDAAYHAGARKAFLIEEPMAAALGAGLEIAEASGNMVIDVGGGTTDIAVLSLGGVVISQSVRVGGDKLDEAIIRHLRKKFNLMIGERTAEILKIEIGWAVPPREEKAADVKGRDLVSGLPKTITITASEVYKCLSEPLSSIVDAARIILEHTPPELAADIGEKGICLTGGGALLQGMDEMIGKALATPTYVAEEPVSCVALGAGKVLDNLKSLREGFLYTKRRNS</sequence>
<evidence type="ECO:0000256" key="2">
    <source>
        <dbReference type="ARBA" id="ARBA00022741"/>
    </source>
</evidence>
<dbReference type="Gene3D" id="3.30.420.40">
    <property type="match status" value="3"/>
</dbReference>
<dbReference type="InterPro" id="IPR056546">
    <property type="entry name" value="MreB_MamK-like"/>
</dbReference>
<comment type="function">
    <text evidence="6">Forms membrane-associated dynamic filaments that are essential for cell shape determination. Acts by regulating cell wall synthesis and cell elongation, and thus cell shape. A feedback loop between cell geometry and MreB localization may maintain elongated cell shape by targeting cell wall growth to regions of negative cell wall curvature.</text>
</comment>
<comment type="similarity">
    <text evidence="5 6">Belongs to the FtsA/MreB family.</text>
</comment>
<comment type="subunit">
    <text evidence="6">Forms polymers.</text>
</comment>
<gene>
    <name evidence="6 7" type="primary">mreB</name>
    <name evidence="7" type="ORF">BWY41_01320</name>
</gene>
<dbReference type="InterPro" id="IPR043129">
    <property type="entry name" value="ATPase_NBD"/>
</dbReference>
<comment type="caution">
    <text evidence="7">The sequence shown here is derived from an EMBL/GenBank/DDBJ whole genome shotgun (WGS) entry which is preliminary data.</text>
</comment>
<dbReference type="PANTHER" id="PTHR42749:SF1">
    <property type="entry name" value="CELL SHAPE-DETERMINING PROTEIN MREB"/>
    <property type="match status" value="1"/>
</dbReference>
<name>A0A1V5SST6_9BACT</name>
<dbReference type="EMBL" id="MWBQ01000094">
    <property type="protein sequence ID" value="OQA57261.1"/>
    <property type="molecule type" value="Genomic_DNA"/>
</dbReference>
<proteinExistence type="inferred from homology"/>
<dbReference type="GO" id="GO:0008360">
    <property type="term" value="P:regulation of cell shape"/>
    <property type="evidence" value="ECO:0007669"/>
    <property type="project" value="UniProtKB-UniRule"/>
</dbReference>
<dbReference type="InterPro" id="IPR004753">
    <property type="entry name" value="MreB"/>
</dbReference>
<dbReference type="GO" id="GO:0005737">
    <property type="term" value="C:cytoplasm"/>
    <property type="evidence" value="ECO:0007669"/>
    <property type="project" value="UniProtKB-SubCell"/>
</dbReference>
<dbReference type="NCBIfam" id="TIGR00904">
    <property type="entry name" value="mreB"/>
    <property type="match status" value="1"/>
</dbReference>
<dbReference type="PANTHER" id="PTHR42749">
    <property type="entry name" value="CELL SHAPE-DETERMINING PROTEIN MREB"/>
    <property type="match status" value="1"/>
</dbReference>
<keyword evidence="4 6" id="KW-0133">Cell shape</keyword>
<keyword evidence="3 6" id="KW-0067">ATP-binding</keyword>
<dbReference type="Proteomes" id="UP000485569">
    <property type="component" value="Unassembled WGS sequence"/>
</dbReference>
<dbReference type="SUPFAM" id="SSF53067">
    <property type="entry name" value="Actin-like ATPase domain"/>
    <property type="match status" value="2"/>
</dbReference>
<feature type="binding site" evidence="6">
    <location>
        <begin position="283"/>
        <end position="286"/>
    </location>
    <ligand>
        <name>ATP</name>
        <dbReference type="ChEBI" id="CHEBI:30616"/>
    </ligand>
</feature>
<comment type="caution">
    <text evidence="6">Lacks conserved residue(s) required for the propagation of feature annotation.</text>
</comment>
<evidence type="ECO:0000313" key="7">
    <source>
        <dbReference type="EMBL" id="OQA57261.1"/>
    </source>
</evidence>
<dbReference type="CDD" id="cd10225">
    <property type="entry name" value="ASKHA_NBD_MreB-like"/>
    <property type="match status" value="1"/>
</dbReference>